<reference evidence="2" key="1">
    <citation type="submission" date="2020-10" db="EMBL/GenBank/DDBJ databases">
        <title>Taxonomic study of unclassified bacteria belonging to the class Ktedonobacteria.</title>
        <authorList>
            <person name="Yabe S."/>
            <person name="Wang C.M."/>
            <person name="Zheng Y."/>
            <person name="Sakai Y."/>
            <person name="Cavaletti L."/>
            <person name="Monciardini P."/>
            <person name="Donadio S."/>
        </authorList>
    </citation>
    <scope>NUCLEOTIDE SEQUENCE</scope>
    <source>
        <strain evidence="2">ID150040</strain>
    </source>
</reference>
<feature type="compositionally biased region" description="Low complexity" evidence="1">
    <location>
        <begin position="105"/>
        <end position="116"/>
    </location>
</feature>
<name>A0A8J3IJB0_9CHLR</name>
<organism evidence="2 3">
    <name type="scientific">Reticulibacter mediterranei</name>
    <dbReference type="NCBI Taxonomy" id="2778369"/>
    <lineage>
        <taxon>Bacteria</taxon>
        <taxon>Bacillati</taxon>
        <taxon>Chloroflexota</taxon>
        <taxon>Ktedonobacteria</taxon>
        <taxon>Ktedonobacterales</taxon>
        <taxon>Reticulibacteraceae</taxon>
        <taxon>Reticulibacter</taxon>
    </lineage>
</organism>
<evidence type="ECO:0000313" key="3">
    <source>
        <dbReference type="Proteomes" id="UP000597444"/>
    </source>
</evidence>
<evidence type="ECO:0000256" key="1">
    <source>
        <dbReference type="SAM" id="MobiDB-lite"/>
    </source>
</evidence>
<dbReference type="EMBL" id="BNJK01000001">
    <property type="protein sequence ID" value="GHO93500.1"/>
    <property type="molecule type" value="Genomic_DNA"/>
</dbReference>
<dbReference type="AlphaFoldDB" id="A0A8J3IJB0"/>
<keyword evidence="3" id="KW-1185">Reference proteome</keyword>
<sequence length="136" mass="15034">MTTYQTPIVAGVFQNPEQAKNAFDMLRNAGFNEDQVGVALPGSSNVKDGLAEEFKKLGVSQDRALYYEREFNAGHIVVSVRPDQREQEAKTILHNNGGYDYGENTSSPTQSAQQQPGNQPSTQNYGQQDYRASDQS</sequence>
<protein>
    <submittedName>
        <fullName evidence="2">Uncharacterized protein</fullName>
    </submittedName>
</protein>
<feature type="compositionally biased region" description="Polar residues" evidence="1">
    <location>
        <begin position="117"/>
        <end position="127"/>
    </location>
</feature>
<comment type="caution">
    <text evidence="2">The sequence shown here is derived from an EMBL/GenBank/DDBJ whole genome shotgun (WGS) entry which is preliminary data.</text>
</comment>
<accession>A0A8J3IJB0</accession>
<feature type="region of interest" description="Disordered" evidence="1">
    <location>
        <begin position="80"/>
        <end position="136"/>
    </location>
</feature>
<proteinExistence type="predicted"/>
<dbReference type="Proteomes" id="UP000597444">
    <property type="component" value="Unassembled WGS sequence"/>
</dbReference>
<dbReference type="RefSeq" id="WP_220204281.1">
    <property type="nucleotide sequence ID" value="NZ_BNJK01000001.1"/>
</dbReference>
<gene>
    <name evidence="2" type="ORF">KSF_035480</name>
</gene>
<evidence type="ECO:0000313" key="2">
    <source>
        <dbReference type="EMBL" id="GHO93500.1"/>
    </source>
</evidence>
<feature type="compositionally biased region" description="Basic and acidic residues" evidence="1">
    <location>
        <begin position="82"/>
        <end position="91"/>
    </location>
</feature>